<organism evidence="2">
    <name type="scientific">Tanacetum cinerariifolium</name>
    <name type="common">Dalmatian daisy</name>
    <name type="synonym">Chrysanthemum cinerariifolium</name>
    <dbReference type="NCBI Taxonomy" id="118510"/>
    <lineage>
        <taxon>Eukaryota</taxon>
        <taxon>Viridiplantae</taxon>
        <taxon>Streptophyta</taxon>
        <taxon>Embryophyta</taxon>
        <taxon>Tracheophyta</taxon>
        <taxon>Spermatophyta</taxon>
        <taxon>Magnoliopsida</taxon>
        <taxon>eudicotyledons</taxon>
        <taxon>Gunneridae</taxon>
        <taxon>Pentapetalae</taxon>
        <taxon>asterids</taxon>
        <taxon>campanulids</taxon>
        <taxon>Asterales</taxon>
        <taxon>Asteraceae</taxon>
        <taxon>Asteroideae</taxon>
        <taxon>Anthemideae</taxon>
        <taxon>Anthemidinae</taxon>
        <taxon>Tanacetum</taxon>
    </lineage>
</organism>
<feature type="non-terminal residue" evidence="2">
    <location>
        <position position="100"/>
    </location>
</feature>
<sequence length="100" mass="10445">GRDPGPAPGHLGPAASGLPGRPDLRRRLYPLARQPGAADRWPGAWRRDRLPAAGAPDRPRASAPAVADQLRSAGAADPPSARPTPAGAGRLDRLRGLDRR</sequence>
<comment type="caution">
    <text evidence="2">The sequence shown here is derived from an EMBL/GenBank/DDBJ whole genome shotgun (WGS) entry which is preliminary data.</text>
</comment>
<name>A0A699X2M5_TANCI</name>
<proteinExistence type="predicted"/>
<dbReference type="EMBL" id="BKCJ011801371">
    <property type="protein sequence ID" value="GFD54015.1"/>
    <property type="molecule type" value="Genomic_DNA"/>
</dbReference>
<feature type="compositionally biased region" description="Low complexity" evidence="1">
    <location>
        <begin position="8"/>
        <end position="21"/>
    </location>
</feature>
<reference evidence="2" key="1">
    <citation type="journal article" date="2019" name="Sci. Rep.">
        <title>Draft genome of Tanacetum cinerariifolium, the natural source of mosquito coil.</title>
        <authorList>
            <person name="Yamashiro T."/>
            <person name="Shiraishi A."/>
            <person name="Satake H."/>
            <person name="Nakayama K."/>
        </authorList>
    </citation>
    <scope>NUCLEOTIDE SEQUENCE</scope>
</reference>
<evidence type="ECO:0000256" key="1">
    <source>
        <dbReference type="SAM" id="MobiDB-lite"/>
    </source>
</evidence>
<accession>A0A699X2M5</accession>
<feature type="region of interest" description="Disordered" evidence="1">
    <location>
        <begin position="1"/>
        <end position="100"/>
    </location>
</feature>
<gene>
    <name evidence="2" type="ORF">Tci_925984</name>
</gene>
<protein>
    <submittedName>
        <fullName evidence="2">Uncharacterized protein</fullName>
    </submittedName>
</protein>
<dbReference type="AlphaFoldDB" id="A0A699X2M5"/>
<feature type="compositionally biased region" description="Basic and acidic residues" evidence="1">
    <location>
        <begin position="90"/>
        <end position="100"/>
    </location>
</feature>
<feature type="non-terminal residue" evidence="2">
    <location>
        <position position="1"/>
    </location>
</feature>
<evidence type="ECO:0000313" key="2">
    <source>
        <dbReference type="EMBL" id="GFD54015.1"/>
    </source>
</evidence>